<feature type="domain" description="VQ" evidence="2">
    <location>
        <begin position="40"/>
        <end position="60"/>
    </location>
</feature>
<feature type="compositionally biased region" description="Polar residues" evidence="1">
    <location>
        <begin position="181"/>
        <end position="196"/>
    </location>
</feature>
<comment type="caution">
    <text evidence="3">The sequence shown here is derived from an EMBL/GenBank/DDBJ whole genome shotgun (WGS) entry which is preliminary data.</text>
</comment>
<feature type="region of interest" description="Disordered" evidence="1">
    <location>
        <begin position="58"/>
        <end position="79"/>
    </location>
</feature>
<sequence>MDRLMQNDQLGVNKIGKNIKKSPLHQPSFLNGIEALPQSQVYNISKNDFRSVVQQLTGSPLRESFPQQPPPQNLPKPQNTRLLKIRPAALTPITRPRVLAPVMAQPIHNLAARPPPQPYMHHLPHSSQPMMGHGDQCWLNTVESPVSLYMCYLQSSVVDSGQNGNQVQPSHEYQPRPPPTQSLNHHSPRLNGSASSMPILPTPRFKGRGILPSPTSQYFQQSPTAYRSFPSPRSPYPLLSPGVQYPSPVTPRNFAISSMDQPGILGPGKFPQSRASPGLVLPSSPFRFFPVSSPRWRGY</sequence>
<evidence type="ECO:0000256" key="1">
    <source>
        <dbReference type="SAM" id="MobiDB-lite"/>
    </source>
</evidence>
<dbReference type="InterPro" id="IPR008889">
    <property type="entry name" value="VQ"/>
</dbReference>
<name>A0A565AVB1_9BRAS</name>
<dbReference type="OrthoDB" id="783585at2759"/>
<accession>A0A565AVB1</accession>
<dbReference type="Proteomes" id="UP000489600">
    <property type="component" value="Unassembled WGS sequence"/>
</dbReference>
<organism evidence="3 4">
    <name type="scientific">Arabis nemorensis</name>
    <dbReference type="NCBI Taxonomy" id="586526"/>
    <lineage>
        <taxon>Eukaryota</taxon>
        <taxon>Viridiplantae</taxon>
        <taxon>Streptophyta</taxon>
        <taxon>Embryophyta</taxon>
        <taxon>Tracheophyta</taxon>
        <taxon>Spermatophyta</taxon>
        <taxon>Magnoliopsida</taxon>
        <taxon>eudicotyledons</taxon>
        <taxon>Gunneridae</taxon>
        <taxon>Pentapetalae</taxon>
        <taxon>rosids</taxon>
        <taxon>malvids</taxon>
        <taxon>Brassicales</taxon>
        <taxon>Brassicaceae</taxon>
        <taxon>Arabideae</taxon>
        <taxon>Arabis</taxon>
    </lineage>
</organism>
<evidence type="ECO:0000259" key="2">
    <source>
        <dbReference type="Pfam" id="PF05678"/>
    </source>
</evidence>
<evidence type="ECO:0000313" key="3">
    <source>
        <dbReference type="EMBL" id="VVA93341.1"/>
    </source>
</evidence>
<gene>
    <name evidence="3" type="ORF">ANE_LOCUS3786</name>
</gene>
<evidence type="ECO:0000313" key="4">
    <source>
        <dbReference type="Proteomes" id="UP000489600"/>
    </source>
</evidence>
<protein>
    <recommendedName>
        <fullName evidence="2">VQ domain-containing protein</fullName>
    </recommendedName>
</protein>
<dbReference type="Pfam" id="PF05678">
    <property type="entry name" value="VQ"/>
    <property type="match status" value="1"/>
</dbReference>
<dbReference type="PANTHER" id="PTHR33783">
    <property type="entry name" value="PROTEIN HAIKU1"/>
    <property type="match status" value="1"/>
</dbReference>
<dbReference type="InterPro" id="IPR039612">
    <property type="entry name" value="VQ_5/9/14"/>
</dbReference>
<feature type="compositionally biased region" description="Polar residues" evidence="1">
    <location>
        <begin position="161"/>
        <end position="171"/>
    </location>
</feature>
<keyword evidence="4" id="KW-1185">Reference proteome</keyword>
<proteinExistence type="predicted"/>
<feature type="region of interest" description="Disordered" evidence="1">
    <location>
        <begin position="161"/>
        <end position="207"/>
    </location>
</feature>
<dbReference type="EMBL" id="CABITT030000001">
    <property type="protein sequence ID" value="VVA93341.1"/>
    <property type="molecule type" value="Genomic_DNA"/>
</dbReference>
<reference evidence="3" key="1">
    <citation type="submission" date="2019-07" db="EMBL/GenBank/DDBJ databases">
        <authorList>
            <person name="Dittberner H."/>
        </authorList>
    </citation>
    <scope>NUCLEOTIDE SEQUENCE [LARGE SCALE GENOMIC DNA]</scope>
</reference>
<dbReference type="PANTHER" id="PTHR33783:SF1">
    <property type="entry name" value="PROTEIN HAIKU1"/>
    <property type="match status" value="1"/>
</dbReference>
<dbReference type="AlphaFoldDB" id="A0A565AVB1"/>